<evidence type="ECO:0000313" key="18">
    <source>
        <dbReference type="Proteomes" id="UP000215335"/>
    </source>
</evidence>
<dbReference type="PANTHER" id="PTHR47772">
    <property type="entry name" value="ZINC FINGER PROTEIN 200"/>
    <property type="match status" value="1"/>
</dbReference>
<keyword evidence="3 13" id="KW-0479">Metal-binding</keyword>
<evidence type="ECO:0008006" key="19">
    <source>
        <dbReference type="Google" id="ProtNLM"/>
    </source>
</evidence>
<feature type="binding site" evidence="13">
    <location>
        <position position="68"/>
    </location>
    <ligand>
        <name>Zn(2+)</name>
        <dbReference type="ChEBI" id="CHEBI:29105"/>
    </ligand>
</feature>
<dbReference type="FunFam" id="3.30.160.60:FF:000690">
    <property type="entry name" value="Zinc finger protein 354C"/>
    <property type="match status" value="1"/>
</dbReference>
<evidence type="ECO:0000313" key="17">
    <source>
        <dbReference type="EMBL" id="OXU26537.1"/>
    </source>
</evidence>
<evidence type="ECO:0000256" key="13">
    <source>
        <dbReference type="PROSITE-ProRule" id="PRU01263"/>
    </source>
</evidence>
<evidence type="ECO:0000259" key="15">
    <source>
        <dbReference type="PROSITE" id="PS50157"/>
    </source>
</evidence>
<feature type="domain" description="C2H2-type" evidence="15">
    <location>
        <begin position="299"/>
        <end position="326"/>
    </location>
</feature>
<dbReference type="EMBL" id="NNAY01000782">
    <property type="protein sequence ID" value="OXU26537.1"/>
    <property type="molecule type" value="Genomic_DNA"/>
</dbReference>
<keyword evidence="10" id="KW-0804">Transcription</keyword>
<dbReference type="Pfam" id="PF13912">
    <property type="entry name" value="zf-C2H2_6"/>
    <property type="match status" value="1"/>
</dbReference>
<dbReference type="InterPro" id="IPR012934">
    <property type="entry name" value="Znf_AD"/>
</dbReference>
<dbReference type="GO" id="GO:0000122">
    <property type="term" value="P:negative regulation of transcription by RNA polymerase II"/>
    <property type="evidence" value="ECO:0007669"/>
    <property type="project" value="UniProtKB-ARBA"/>
</dbReference>
<evidence type="ECO:0000256" key="4">
    <source>
        <dbReference type="ARBA" id="ARBA00022737"/>
    </source>
</evidence>
<dbReference type="GO" id="GO:0000785">
    <property type="term" value="C:chromatin"/>
    <property type="evidence" value="ECO:0007669"/>
    <property type="project" value="UniProtKB-ARBA"/>
</dbReference>
<dbReference type="InterPro" id="IPR013087">
    <property type="entry name" value="Znf_C2H2_type"/>
</dbReference>
<evidence type="ECO:0000256" key="6">
    <source>
        <dbReference type="ARBA" id="ARBA00022833"/>
    </source>
</evidence>
<reference evidence="17 18" key="1">
    <citation type="journal article" date="2017" name="Curr. Biol.">
        <title>The Evolution of Venom by Co-option of Single-Copy Genes.</title>
        <authorList>
            <person name="Martinson E.O."/>
            <person name="Mrinalini"/>
            <person name="Kelkar Y.D."/>
            <person name="Chang C.H."/>
            <person name="Werren J.H."/>
        </authorList>
    </citation>
    <scope>NUCLEOTIDE SEQUENCE [LARGE SCALE GENOMIC DNA]</scope>
    <source>
        <strain evidence="17 18">Alberta</strain>
        <tissue evidence="17">Whole body</tissue>
    </source>
</reference>
<dbReference type="PROSITE" id="PS00028">
    <property type="entry name" value="ZINC_FINGER_C2H2_1"/>
    <property type="match status" value="12"/>
</dbReference>
<dbReference type="FunFam" id="3.30.160.60:FF:001498">
    <property type="entry name" value="Zinc finger protein 404"/>
    <property type="match status" value="1"/>
</dbReference>
<evidence type="ECO:0000256" key="10">
    <source>
        <dbReference type="ARBA" id="ARBA00023163"/>
    </source>
</evidence>
<sequence>MTADGEKDMSHCLLCNSRVGVSTRNSIGIFGENATTNLDKPIINILSSALKTTINKENAHSTIICKKCYKLINEADELESKLAEVRQEICNLYEKTSANFDEANSNGEDYTDHDYLDNVESVETVPILKSVSKESKRKTKKVTIADVPTKIEPTEIDSEKSIQIDDTIIEKLEIPKEGDHEDSINNDDIHSNMDTNSLDDESQIEEVIIEKLDSPKKQKPKKDELPDELTTRVEDNYLCNLCEGDDNNESKDAKAIIAHMKEQHDLRLYICDICGDQFRKRTDLSHHLDDHVAKEEGDFQCEVCNRIFNNLRLFRIHKRIHYPQAKSWSCETCGKRYSSKNLLEEHTNTHTGNRPYICEVCGKDFASKYTHRAHVKTHEVRPRPFECTQCSKTFLSQQNLTQHVKTHNGVKEHVCHQCGKAFGSAHNLEVHNIVHTGYKPYICRVCGKAFARKAEIRDHERTHTGEKPYQCEFCGATFSQRSNLQSHKRATHYNDKRYKCDECGKGFKRRRLLDYHIKAAHTGERPYKCETCTATFVYPEHFKKHMRIHTGEKPYLCEVCGKAFNSRDNRNAHRFIHSDKKPYECLVCGMGFMRKPLLYTHMQTQGHLNDTIVVNQPRLTTEDDVIIQDNRVHLVMDDGSTQLSDNAQLIVAELKDHVIIQGGDQQNVLSLANSNMSTEEIDQFVVDGQVAFEDASQIQCKAEVADNMEEVYGYQDAEGNTIVLPPGADIKDIVGEDESKTMRLVQIRLPSGTDGKNWLSLVQEAEEEEEEQES</sequence>
<dbReference type="GO" id="GO:0008270">
    <property type="term" value="F:zinc ion binding"/>
    <property type="evidence" value="ECO:0007669"/>
    <property type="project" value="UniProtKB-UniRule"/>
</dbReference>
<evidence type="ECO:0000256" key="11">
    <source>
        <dbReference type="ARBA" id="ARBA00023242"/>
    </source>
</evidence>
<dbReference type="Pfam" id="PF00096">
    <property type="entry name" value="zf-C2H2"/>
    <property type="match status" value="8"/>
</dbReference>
<evidence type="ECO:0000256" key="1">
    <source>
        <dbReference type="ARBA" id="ARBA00004123"/>
    </source>
</evidence>
<dbReference type="InterPro" id="IPR036236">
    <property type="entry name" value="Znf_C2H2_sf"/>
</dbReference>
<keyword evidence="6 13" id="KW-0862">Zinc</keyword>
<keyword evidence="11" id="KW-0539">Nucleus</keyword>
<evidence type="ECO:0000256" key="9">
    <source>
        <dbReference type="ARBA" id="ARBA00023125"/>
    </source>
</evidence>
<evidence type="ECO:0000256" key="14">
    <source>
        <dbReference type="SAM" id="MobiDB-lite"/>
    </source>
</evidence>
<accession>A0A232F8A4</accession>
<feature type="domain" description="C2H2-type" evidence="15">
    <location>
        <begin position="498"/>
        <end position="526"/>
    </location>
</feature>
<comment type="subcellular location">
    <subcellularLocation>
        <location evidence="1">Nucleus</location>
    </subcellularLocation>
</comment>
<dbReference type="SMART" id="SM00355">
    <property type="entry name" value="ZnF_C2H2"/>
    <property type="match status" value="13"/>
</dbReference>
<evidence type="ECO:0000256" key="5">
    <source>
        <dbReference type="ARBA" id="ARBA00022771"/>
    </source>
</evidence>
<protein>
    <recommendedName>
        <fullName evidence="19">Protein krueppel</fullName>
    </recommendedName>
</protein>
<dbReference type="FunFam" id="3.30.160.60:FF:000446">
    <property type="entry name" value="Zinc finger protein"/>
    <property type="match status" value="1"/>
</dbReference>
<feature type="domain" description="C2H2-type" evidence="15">
    <location>
        <begin position="583"/>
        <end position="612"/>
    </location>
</feature>
<feature type="binding site" evidence="13">
    <location>
        <position position="65"/>
    </location>
    <ligand>
        <name>Zn(2+)</name>
        <dbReference type="ChEBI" id="CHEBI:29105"/>
    </ligand>
</feature>
<dbReference type="PROSITE" id="PS50157">
    <property type="entry name" value="ZINC_FINGER_C2H2_2"/>
    <property type="match status" value="12"/>
</dbReference>
<dbReference type="OrthoDB" id="427030at2759"/>
<evidence type="ECO:0000256" key="3">
    <source>
        <dbReference type="ARBA" id="ARBA00022723"/>
    </source>
</evidence>
<feature type="compositionally biased region" description="Basic and acidic residues" evidence="14">
    <location>
        <begin position="174"/>
        <end position="191"/>
    </location>
</feature>
<dbReference type="GO" id="GO:0040029">
    <property type="term" value="P:epigenetic regulation of gene expression"/>
    <property type="evidence" value="ECO:0007669"/>
    <property type="project" value="UniProtKB-ARBA"/>
</dbReference>
<feature type="binding site" evidence="13">
    <location>
        <position position="12"/>
    </location>
    <ligand>
        <name>Zn(2+)</name>
        <dbReference type="ChEBI" id="CHEBI:29105"/>
    </ligand>
</feature>
<evidence type="ECO:0000259" key="16">
    <source>
        <dbReference type="PROSITE" id="PS51915"/>
    </source>
</evidence>
<dbReference type="AlphaFoldDB" id="A0A232F8A4"/>
<dbReference type="Gene3D" id="3.40.1800.20">
    <property type="match status" value="1"/>
</dbReference>
<name>A0A232F8A4_9HYME</name>
<feature type="binding site" evidence="13">
    <location>
        <position position="15"/>
    </location>
    <ligand>
        <name>Zn(2+)</name>
        <dbReference type="ChEBI" id="CHEBI:29105"/>
    </ligand>
</feature>
<comment type="caution">
    <text evidence="17">The sequence shown here is derived from an EMBL/GenBank/DDBJ whole genome shotgun (WGS) entry which is preliminary data.</text>
</comment>
<dbReference type="FunFam" id="3.30.160.60:FF:001465">
    <property type="entry name" value="Zinc finger protein 560"/>
    <property type="match status" value="1"/>
</dbReference>
<evidence type="ECO:0000256" key="7">
    <source>
        <dbReference type="ARBA" id="ARBA00022843"/>
    </source>
</evidence>
<dbReference type="Proteomes" id="UP000215335">
    <property type="component" value="Unassembled WGS sequence"/>
</dbReference>
<dbReference type="PANTHER" id="PTHR47772:SF12">
    <property type="entry name" value="RB-ASSOCIATED KRAB ZINC FINGER-RELATED"/>
    <property type="match status" value="1"/>
</dbReference>
<keyword evidence="2" id="KW-1017">Isopeptide bond</keyword>
<feature type="domain" description="C2H2-type" evidence="15">
    <location>
        <begin position="441"/>
        <end position="468"/>
    </location>
</feature>
<dbReference type="SUPFAM" id="SSF57667">
    <property type="entry name" value="beta-beta-alpha zinc fingers"/>
    <property type="match status" value="7"/>
</dbReference>
<keyword evidence="5 12" id="KW-0863">Zinc-finger</keyword>
<feature type="domain" description="C2H2-type" evidence="15">
    <location>
        <begin position="469"/>
        <end position="497"/>
    </location>
</feature>
<keyword evidence="4" id="KW-0677">Repeat</keyword>
<evidence type="ECO:0000256" key="8">
    <source>
        <dbReference type="ARBA" id="ARBA00023015"/>
    </source>
</evidence>
<dbReference type="GO" id="GO:0003682">
    <property type="term" value="F:chromatin binding"/>
    <property type="evidence" value="ECO:0007669"/>
    <property type="project" value="UniProtKB-ARBA"/>
</dbReference>
<dbReference type="STRING" id="543379.A0A232F8A4"/>
<feature type="domain" description="C2H2-type" evidence="15">
    <location>
        <begin position="527"/>
        <end position="554"/>
    </location>
</feature>
<feature type="region of interest" description="Disordered" evidence="14">
    <location>
        <begin position="174"/>
        <end position="201"/>
    </location>
</feature>
<dbReference type="FunFam" id="3.30.160.60:FF:000624">
    <property type="entry name" value="zinc finger protein 697"/>
    <property type="match status" value="2"/>
</dbReference>
<dbReference type="FunFam" id="3.30.160.60:FF:000176">
    <property type="entry name" value="zinc finger protein 70"/>
    <property type="match status" value="1"/>
</dbReference>
<feature type="domain" description="C2H2-type" evidence="15">
    <location>
        <begin position="555"/>
        <end position="582"/>
    </location>
</feature>
<dbReference type="InterPro" id="IPR050636">
    <property type="entry name" value="C2H2-ZF_domain-containing"/>
</dbReference>
<evidence type="ECO:0000256" key="12">
    <source>
        <dbReference type="PROSITE-ProRule" id="PRU00042"/>
    </source>
</evidence>
<dbReference type="PROSITE" id="PS51915">
    <property type="entry name" value="ZAD"/>
    <property type="match status" value="1"/>
</dbReference>
<feature type="domain" description="C2H2-type" evidence="15">
    <location>
        <begin position="328"/>
        <end position="355"/>
    </location>
</feature>
<feature type="domain" description="C2H2-type" evidence="15">
    <location>
        <begin position="269"/>
        <end position="296"/>
    </location>
</feature>
<keyword evidence="8" id="KW-0805">Transcription regulation</keyword>
<gene>
    <name evidence="17" type="ORF">TSAR_014458</name>
</gene>
<evidence type="ECO:0000256" key="2">
    <source>
        <dbReference type="ARBA" id="ARBA00022499"/>
    </source>
</evidence>
<organism evidence="17 18">
    <name type="scientific">Trichomalopsis sarcophagae</name>
    <dbReference type="NCBI Taxonomy" id="543379"/>
    <lineage>
        <taxon>Eukaryota</taxon>
        <taxon>Metazoa</taxon>
        <taxon>Ecdysozoa</taxon>
        <taxon>Arthropoda</taxon>
        <taxon>Hexapoda</taxon>
        <taxon>Insecta</taxon>
        <taxon>Pterygota</taxon>
        <taxon>Neoptera</taxon>
        <taxon>Endopterygota</taxon>
        <taxon>Hymenoptera</taxon>
        <taxon>Apocrita</taxon>
        <taxon>Proctotrupomorpha</taxon>
        <taxon>Chalcidoidea</taxon>
        <taxon>Pteromalidae</taxon>
        <taxon>Pteromalinae</taxon>
        <taxon>Trichomalopsis</taxon>
    </lineage>
</organism>
<keyword evidence="18" id="KW-1185">Reference proteome</keyword>
<feature type="domain" description="C2H2-type" evidence="15">
    <location>
        <begin position="385"/>
        <end position="412"/>
    </location>
</feature>
<dbReference type="GO" id="GO:0043565">
    <property type="term" value="F:sequence-specific DNA binding"/>
    <property type="evidence" value="ECO:0007669"/>
    <property type="project" value="UniProtKB-ARBA"/>
</dbReference>
<dbReference type="Gene3D" id="3.30.160.60">
    <property type="entry name" value="Classic Zinc Finger"/>
    <property type="match status" value="11"/>
</dbReference>
<feature type="domain" description="C2H2-type" evidence="15">
    <location>
        <begin position="356"/>
        <end position="378"/>
    </location>
</feature>
<dbReference type="Pfam" id="PF13894">
    <property type="entry name" value="zf-C2H2_4"/>
    <property type="match status" value="1"/>
</dbReference>
<keyword evidence="7" id="KW-0832">Ubl conjugation</keyword>
<keyword evidence="9" id="KW-0238">DNA-binding</keyword>
<feature type="domain" description="C2H2-type" evidence="15">
    <location>
        <begin position="413"/>
        <end position="440"/>
    </location>
</feature>
<dbReference type="GO" id="GO:0005634">
    <property type="term" value="C:nucleus"/>
    <property type="evidence" value="ECO:0007669"/>
    <property type="project" value="UniProtKB-SubCell"/>
</dbReference>
<proteinExistence type="predicted"/>
<feature type="domain" description="ZAD" evidence="16">
    <location>
        <begin position="10"/>
        <end position="92"/>
    </location>
</feature>